<keyword evidence="1" id="KW-1133">Transmembrane helix</keyword>
<dbReference type="RefSeq" id="WP_148075885.1">
    <property type="nucleotide sequence ID" value="NZ_CP042913.1"/>
</dbReference>
<evidence type="ECO:0000256" key="1">
    <source>
        <dbReference type="SAM" id="Phobius"/>
    </source>
</evidence>
<evidence type="ECO:0008006" key="4">
    <source>
        <dbReference type="Google" id="ProtNLM"/>
    </source>
</evidence>
<keyword evidence="1" id="KW-0812">Transmembrane</keyword>
<keyword evidence="3" id="KW-1185">Reference proteome</keyword>
<evidence type="ECO:0000313" key="3">
    <source>
        <dbReference type="Proteomes" id="UP000323917"/>
    </source>
</evidence>
<dbReference type="OrthoDB" id="246353at2"/>
<dbReference type="Proteomes" id="UP000323917">
    <property type="component" value="Chromosome"/>
</dbReference>
<dbReference type="InterPro" id="IPR011852">
    <property type="entry name" value="TRAP_TAXI"/>
</dbReference>
<gene>
    <name evidence="2" type="ORF">Pr1d_50360</name>
</gene>
<reference evidence="2 3" key="1">
    <citation type="submission" date="2019-08" db="EMBL/GenBank/DDBJ databases">
        <title>Deep-cultivation of Planctomycetes and their phenomic and genomic characterization uncovers novel biology.</title>
        <authorList>
            <person name="Wiegand S."/>
            <person name="Jogler M."/>
            <person name="Boedeker C."/>
            <person name="Pinto D."/>
            <person name="Vollmers J."/>
            <person name="Rivas-Marin E."/>
            <person name="Kohn T."/>
            <person name="Peeters S.H."/>
            <person name="Heuer A."/>
            <person name="Rast P."/>
            <person name="Oberbeckmann S."/>
            <person name="Bunk B."/>
            <person name="Jeske O."/>
            <person name="Meyerdierks A."/>
            <person name="Storesund J.E."/>
            <person name="Kallscheuer N."/>
            <person name="Luecker S."/>
            <person name="Lage O.M."/>
            <person name="Pohl T."/>
            <person name="Merkel B.J."/>
            <person name="Hornburger P."/>
            <person name="Mueller R.-W."/>
            <person name="Bruemmer F."/>
            <person name="Labrenz M."/>
            <person name="Spormann A.M."/>
            <person name="Op den Camp H."/>
            <person name="Overmann J."/>
            <person name="Amann R."/>
            <person name="Jetten M.S.M."/>
            <person name="Mascher T."/>
            <person name="Medema M.H."/>
            <person name="Devos D.P."/>
            <person name="Kaster A.-K."/>
            <person name="Ovreas L."/>
            <person name="Rohde M."/>
            <person name="Galperin M.Y."/>
            <person name="Jogler C."/>
        </authorList>
    </citation>
    <scope>NUCLEOTIDE SEQUENCE [LARGE SCALE GENOMIC DNA]</scope>
    <source>
        <strain evidence="2 3">Pr1d</strain>
    </source>
</reference>
<feature type="transmembrane region" description="Helical" evidence="1">
    <location>
        <begin position="12"/>
        <end position="31"/>
    </location>
</feature>
<organism evidence="2 3">
    <name type="scientific">Bythopirellula goksoeyrii</name>
    <dbReference type="NCBI Taxonomy" id="1400387"/>
    <lineage>
        <taxon>Bacteria</taxon>
        <taxon>Pseudomonadati</taxon>
        <taxon>Planctomycetota</taxon>
        <taxon>Planctomycetia</taxon>
        <taxon>Pirellulales</taxon>
        <taxon>Lacipirellulaceae</taxon>
        <taxon>Bythopirellula</taxon>
    </lineage>
</organism>
<sequence>MVQPLSRILRKWFAWLMAGVLVASLVTWFFLRDTLPPVIRIGTAMEGGLYFEEGERVADEMRKRTSHEIQVIPTSGSLDNRARLRDGEIDVAIVQAGSVSLEGLAIVTPLHRDVVHLIVRRELLLTPDEELHVDSVRDLAGKTIIIGVAGSGIQKSALDVLEHYDLTQRADLREVHFTELLRDVSSEYDAAIVTSGLENEDLRKVLATGEFDLLPLDAEALNMRFRHFETYEIPKNLWPPVPRQTVPTVTASAWVVVNEDASSALVKLLLNSIFEEGLLTHFSTLFSPQQARELSPAQLHPVTRRYHDPFGQYGVLHSVLEGLAAGKELLFACGAAIYLIWDRWRRLKEKESQEQIRLQKERLDSYLERTLDIERQQMHVTDPDKLQKFLDDVTEIKLQALGNLTHEDLRGDRTFSIFLMQCANLISKIQMRIINYTRNL</sequence>
<dbReference type="EMBL" id="CP042913">
    <property type="protein sequence ID" value="QEG37690.1"/>
    <property type="molecule type" value="Genomic_DNA"/>
</dbReference>
<name>A0A5B9QJD4_9BACT</name>
<dbReference type="PANTHER" id="PTHR42941">
    <property type="entry name" value="SLL1037 PROTEIN"/>
    <property type="match status" value="1"/>
</dbReference>
<dbReference type="SUPFAM" id="SSF53850">
    <property type="entry name" value="Periplasmic binding protein-like II"/>
    <property type="match status" value="1"/>
</dbReference>
<dbReference type="PANTHER" id="PTHR42941:SF1">
    <property type="entry name" value="SLL1037 PROTEIN"/>
    <property type="match status" value="1"/>
</dbReference>
<keyword evidence="1" id="KW-0472">Membrane</keyword>
<dbReference type="NCBIfam" id="TIGR02122">
    <property type="entry name" value="TRAP_TAXI"/>
    <property type="match status" value="1"/>
</dbReference>
<accession>A0A5B9QJD4</accession>
<proteinExistence type="predicted"/>
<protein>
    <recommendedName>
        <fullName evidence="4">NMT1/THI5 like protein</fullName>
    </recommendedName>
</protein>
<dbReference type="KEGG" id="bgok:Pr1d_50360"/>
<evidence type="ECO:0000313" key="2">
    <source>
        <dbReference type="EMBL" id="QEG37690.1"/>
    </source>
</evidence>
<dbReference type="Gene3D" id="3.40.190.10">
    <property type="entry name" value="Periplasmic binding protein-like II"/>
    <property type="match status" value="2"/>
</dbReference>
<dbReference type="Pfam" id="PF16868">
    <property type="entry name" value="NMT1_3"/>
    <property type="match status" value="1"/>
</dbReference>
<dbReference type="AlphaFoldDB" id="A0A5B9QJD4"/>